<organism evidence="1 2">
    <name type="scientific">Starmerella bacillaris</name>
    <name type="common">Yeast</name>
    <name type="synonym">Candida zemplinina</name>
    <dbReference type="NCBI Taxonomy" id="1247836"/>
    <lineage>
        <taxon>Eukaryota</taxon>
        <taxon>Fungi</taxon>
        <taxon>Dikarya</taxon>
        <taxon>Ascomycota</taxon>
        <taxon>Saccharomycotina</taxon>
        <taxon>Dipodascomycetes</taxon>
        <taxon>Dipodascales</taxon>
        <taxon>Trichomonascaceae</taxon>
        <taxon>Starmerella</taxon>
    </lineage>
</organism>
<name>A0AAV5RGC7_STABA</name>
<accession>A0AAV5RGC7</accession>
<evidence type="ECO:0000313" key="1">
    <source>
        <dbReference type="EMBL" id="GMM50493.1"/>
    </source>
</evidence>
<dbReference type="EMBL" id="BTGC01000003">
    <property type="protein sequence ID" value="GMM50493.1"/>
    <property type="molecule type" value="Genomic_DNA"/>
</dbReference>
<dbReference type="InterPro" id="IPR021848">
    <property type="entry name" value="HODM_asu-like"/>
</dbReference>
<sequence>MFDQITPTTVLVWIATWLISKYLVPRIVNNTGKTKPKVKIVDKKDLKEQTIEAEEIEKVHQYRPFNSISVVTKNVTGVKYTNWLKLDERFVAKAKNIEAKTALNDKSSNQVCAAYNQMVQILADKYPNFFCSTGEELTNLANGCELPRKINGNAELALKLIALNVDATVRFYTKQNGKYTLQAYATHVTKNNETGTTDVELDASIFTLNNVLPTGPEYLKDSLAKCVALSAHNKYTQRLVWEVVPESKKLKVIREVYTTISNSLVVTDTEYVYDLSVIKEEGSIDELKKAVSGLPDSAKKVHDTSKWLEVLDQFN</sequence>
<dbReference type="AlphaFoldDB" id="A0AAV5RGC7"/>
<keyword evidence="2" id="KW-1185">Reference proteome</keyword>
<reference evidence="1 2" key="1">
    <citation type="journal article" date="2023" name="Elife">
        <title>Identification of key yeast species and microbe-microbe interactions impacting larval growth of Drosophila in the wild.</title>
        <authorList>
            <person name="Mure A."/>
            <person name="Sugiura Y."/>
            <person name="Maeda R."/>
            <person name="Honda K."/>
            <person name="Sakurai N."/>
            <person name="Takahashi Y."/>
            <person name="Watada M."/>
            <person name="Katoh T."/>
            <person name="Gotoh A."/>
            <person name="Gotoh Y."/>
            <person name="Taniguchi I."/>
            <person name="Nakamura K."/>
            <person name="Hayashi T."/>
            <person name="Katayama T."/>
            <person name="Uemura T."/>
            <person name="Hattori Y."/>
        </authorList>
    </citation>
    <scope>NUCLEOTIDE SEQUENCE [LARGE SCALE GENOMIC DNA]</scope>
    <source>
        <strain evidence="1 2">SB-73</strain>
    </source>
</reference>
<evidence type="ECO:0000313" key="2">
    <source>
        <dbReference type="Proteomes" id="UP001362899"/>
    </source>
</evidence>
<proteinExistence type="predicted"/>
<protein>
    <submittedName>
        <fullName evidence="1">Uncharacterized protein</fullName>
    </submittedName>
</protein>
<dbReference type="Pfam" id="PF11927">
    <property type="entry name" value="HODM_asu-like"/>
    <property type="match status" value="1"/>
</dbReference>
<gene>
    <name evidence="1" type="ORF">DASB73_014510</name>
</gene>
<comment type="caution">
    <text evidence="1">The sequence shown here is derived from an EMBL/GenBank/DDBJ whole genome shotgun (WGS) entry which is preliminary data.</text>
</comment>
<dbReference type="Proteomes" id="UP001362899">
    <property type="component" value="Unassembled WGS sequence"/>
</dbReference>